<sequence>MKSSLPSVSIQLCAFHTTAAVKKALQKKKKLSSSQISCLLDLFIEPRSCTNMSQYTMPSRTRSLNSHLLTFSLTLFLTGGTVPNFGLLLDSPTFHITTTNHAETFHQKIKRVLSAKTPLNICITELLSVTKYTMQS</sequence>
<proteinExistence type="predicted"/>
<reference evidence="1 2" key="1">
    <citation type="submission" date="2024-04" db="EMBL/GenBank/DDBJ databases">
        <authorList>
            <consortium name="Genoscope - CEA"/>
            <person name="William W."/>
        </authorList>
    </citation>
    <scope>NUCLEOTIDE SEQUENCE [LARGE SCALE GENOMIC DNA]</scope>
</reference>
<comment type="caution">
    <text evidence="1">The sequence shown here is derived from an EMBL/GenBank/DDBJ whole genome shotgun (WGS) entry which is preliminary data.</text>
</comment>
<evidence type="ECO:0008006" key="3">
    <source>
        <dbReference type="Google" id="ProtNLM"/>
    </source>
</evidence>
<dbReference type="EMBL" id="CAXITT010000402">
    <property type="protein sequence ID" value="CAL1540832.1"/>
    <property type="molecule type" value="Genomic_DNA"/>
</dbReference>
<dbReference type="AlphaFoldDB" id="A0AAV2I7R7"/>
<accession>A0AAV2I7R7</accession>
<gene>
    <name evidence="1" type="ORF">GSLYS_00014481001</name>
</gene>
<feature type="non-terminal residue" evidence="1">
    <location>
        <position position="136"/>
    </location>
</feature>
<protein>
    <recommendedName>
        <fullName evidence="3">Transposase</fullName>
    </recommendedName>
</protein>
<keyword evidence="2" id="KW-1185">Reference proteome</keyword>
<evidence type="ECO:0000313" key="2">
    <source>
        <dbReference type="Proteomes" id="UP001497497"/>
    </source>
</evidence>
<evidence type="ECO:0000313" key="1">
    <source>
        <dbReference type="EMBL" id="CAL1540832.1"/>
    </source>
</evidence>
<dbReference type="Proteomes" id="UP001497497">
    <property type="component" value="Unassembled WGS sequence"/>
</dbReference>
<name>A0AAV2I7R7_LYMST</name>
<organism evidence="1 2">
    <name type="scientific">Lymnaea stagnalis</name>
    <name type="common">Great pond snail</name>
    <name type="synonym">Helix stagnalis</name>
    <dbReference type="NCBI Taxonomy" id="6523"/>
    <lineage>
        <taxon>Eukaryota</taxon>
        <taxon>Metazoa</taxon>
        <taxon>Spiralia</taxon>
        <taxon>Lophotrochozoa</taxon>
        <taxon>Mollusca</taxon>
        <taxon>Gastropoda</taxon>
        <taxon>Heterobranchia</taxon>
        <taxon>Euthyneura</taxon>
        <taxon>Panpulmonata</taxon>
        <taxon>Hygrophila</taxon>
        <taxon>Lymnaeoidea</taxon>
        <taxon>Lymnaeidae</taxon>
        <taxon>Lymnaea</taxon>
    </lineage>
</organism>